<evidence type="ECO:0000313" key="3">
    <source>
        <dbReference type="EMBL" id="SEM68636.1"/>
    </source>
</evidence>
<evidence type="ECO:0000256" key="1">
    <source>
        <dbReference type="SAM" id="Phobius"/>
    </source>
</evidence>
<dbReference type="PANTHER" id="PTHR30336">
    <property type="entry name" value="INNER MEMBRANE PROTEIN, PROBABLE PERMEASE"/>
    <property type="match status" value="1"/>
</dbReference>
<accession>A0A1H8ADS3</accession>
<dbReference type="RefSeq" id="WP_092752758.1">
    <property type="nucleotide sequence ID" value="NZ_FOCG01000001.1"/>
</dbReference>
<feature type="transmembrane region" description="Helical" evidence="1">
    <location>
        <begin position="7"/>
        <end position="26"/>
    </location>
</feature>
<evidence type="ECO:0000313" key="4">
    <source>
        <dbReference type="Proteomes" id="UP000199158"/>
    </source>
</evidence>
<feature type="domain" description="DUF218" evidence="2">
    <location>
        <begin position="97"/>
        <end position="239"/>
    </location>
</feature>
<dbReference type="OrthoDB" id="9782395at2"/>
<name>A0A1H8ADS3_9FIRM</name>
<dbReference type="EMBL" id="FOCG01000001">
    <property type="protein sequence ID" value="SEM68636.1"/>
    <property type="molecule type" value="Genomic_DNA"/>
</dbReference>
<evidence type="ECO:0000259" key="2">
    <source>
        <dbReference type="Pfam" id="PF02698"/>
    </source>
</evidence>
<dbReference type="Pfam" id="PF02698">
    <property type="entry name" value="DUF218"/>
    <property type="match status" value="1"/>
</dbReference>
<keyword evidence="4" id="KW-1185">Reference proteome</keyword>
<keyword evidence="1" id="KW-0472">Membrane</keyword>
<dbReference type="GO" id="GO:0043164">
    <property type="term" value="P:Gram-negative-bacterium-type cell wall biogenesis"/>
    <property type="evidence" value="ECO:0007669"/>
    <property type="project" value="TreeGrafter"/>
</dbReference>
<protein>
    <submittedName>
        <fullName evidence="3">Uncharacterized SAM-binding protein YcdF, DUF218 family</fullName>
    </submittedName>
</protein>
<dbReference type="PANTHER" id="PTHR30336:SF4">
    <property type="entry name" value="ENVELOPE BIOGENESIS FACTOR ELYC"/>
    <property type="match status" value="1"/>
</dbReference>
<reference evidence="3 4" key="1">
    <citation type="submission" date="2016-10" db="EMBL/GenBank/DDBJ databases">
        <authorList>
            <person name="de Groot N.N."/>
        </authorList>
    </citation>
    <scope>NUCLEOTIDE SEQUENCE [LARGE SCALE GENOMIC DNA]</scope>
    <source>
        <strain evidence="3 4">CGMCC 1.5070</strain>
    </source>
</reference>
<dbReference type="GO" id="GO:0005886">
    <property type="term" value="C:plasma membrane"/>
    <property type="evidence" value="ECO:0007669"/>
    <property type="project" value="TreeGrafter"/>
</dbReference>
<keyword evidence="1" id="KW-0812">Transmembrane</keyword>
<dbReference type="GO" id="GO:0000270">
    <property type="term" value="P:peptidoglycan metabolic process"/>
    <property type="evidence" value="ECO:0007669"/>
    <property type="project" value="TreeGrafter"/>
</dbReference>
<organism evidence="3 4">
    <name type="scientific">Hydrogenoanaerobacterium saccharovorans</name>
    <dbReference type="NCBI Taxonomy" id="474960"/>
    <lineage>
        <taxon>Bacteria</taxon>
        <taxon>Bacillati</taxon>
        <taxon>Bacillota</taxon>
        <taxon>Clostridia</taxon>
        <taxon>Eubacteriales</taxon>
        <taxon>Oscillospiraceae</taxon>
        <taxon>Hydrogenoanaerobacterium</taxon>
    </lineage>
</organism>
<keyword evidence="1" id="KW-1133">Transmembrane helix</keyword>
<dbReference type="InterPro" id="IPR014729">
    <property type="entry name" value="Rossmann-like_a/b/a_fold"/>
</dbReference>
<sequence length="248" mass="27165">MKKIVRVFCYGFCAVVLFFALIPSLIYGIWNLSVAAMLLFTIAFGSYVYFYNSIKAKWRKLINILWTLGGTVAVCLLTLMLHAAYFSPPAVANPPETVLILGAKIKGDQPSLMLSRRLTAAADYLHSNPHAVAVVSGGLGEGQTYTESAVMKQYLIQQGVEAKRIYEENASGNTSQNLKLCAKVIVQNNLDTNVVICTDGFHQFRASLFAKRNGLSPSAISSNTPWGLVPMYYVREWAGLVKAVVLGT</sequence>
<feature type="transmembrane region" description="Helical" evidence="1">
    <location>
        <begin position="64"/>
        <end position="85"/>
    </location>
</feature>
<proteinExistence type="predicted"/>
<dbReference type="CDD" id="cd06259">
    <property type="entry name" value="YdcF-like"/>
    <property type="match status" value="1"/>
</dbReference>
<dbReference type="Proteomes" id="UP000199158">
    <property type="component" value="Unassembled WGS sequence"/>
</dbReference>
<feature type="transmembrane region" description="Helical" evidence="1">
    <location>
        <begin position="32"/>
        <end position="52"/>
    </location>
</feature>
<dbReference type="InterPro" id="IPR051599">
    <property type="entry name" value="Cell_Envelope_Assoc"/>
</dbReference>
<dbReference type="AlphaFoldDB" id="A0A1H8ADS3"/>
<dbReference type="InterPro" id="IPR003848">
    <property type="entry name" value="DUF218"/>
</dbReference>
<dbReference type="Gene3D" id="3.40.50.620">
    <property type="entry name" value="HUPs"/>
    <property type="match status" value="1"/>
</dbReference>
<gene>
    <name evidence="3" type="ORF">SAMN05216180_1270</name>
</gene>